<evidence type="ECO:0000313" key="2">
    <source>
        <dbReference type="Proteomes" id="UP001597286"/>
    </source>
</evidence>
<reference evidence="2" key="1">
    <citation type="journal article" date="2019" name="Int. J. Syst. Evol. Microbiol.">
        <title>The Global Catalogue of Microorganisms (GCM) 10K type strain sequencing project: providing services to taxonomists for standard genome sequencing and annotation.</title>
        <authorList>
            <consortium name="The Broad Institute Genomics Platform"/>
            <consortium name="The Broad Institute Genome Sequencing Center for Infectious Disease"/>
            <person name="Wu L."/>
            <person name="Ma J."/>
        </authorList>
    </citation>
    <scope>NUCLEOTIDE SEQUENCE [LARGE SCALE GENOMIC DNA]</scope>
    <source>
        <strain evidence="2">DT72</strain>
    </source>
</reference>
<protein>
    <submittedName>
        <fullName evidence="1">Uncharacterized protein</fullName>
    </submittedName>
</protein>
<proteinExistence type="predicted"/>
<organism evidence="1 2">
    <name type="scientific">Rhodococcus gannanensis</name>
    <dbReference type="NCBI Taxonomy" id="1960308"/>
    <lineage>
        <taxon>Bacteria</taxon>
        <taxon>Bacillati</taxon>
        <taxon>Actinomycetota</taxon>
        <taxon>Actinomycetes</taxon>
        <taxon>Mycobacteriales</taxon>
        <taxon>Nocardiaceae</taxon>
        <taxon>Rhodococcus</taxon>
    </lineage>
</organism>
<evidence type="ECO:0000313" key="1">
    <source>
        <dbReference type="EMBL" id="MFD1812195.1"/>
    </source>
</evidence>
<accession>A0ABW4P169</accession>
<sequence length="243" mass="24570">MATLLNLQPPAPREQQPPFAALLAETCADAAAVRDRIRDPLFGPPLLAASALSGVDSADGPLWLGLDVELDVLPQSLPELVRIEVECPLEHLDDAVALAKGDPRPLPARLAVRVAADGAGRGWAAESSERIAATGAHPVLASGLGAEDVADFLAVLAHSDAGFVAHAADAREVVAILAATVAALTGDDIPAAFRAADPAPVAALSTAAAEAVREILVAIAVPAGAGIDAELRDLGITADLGSR</sequence>
<comment type="caution">
    <text evidence="1">The sequence shown here is derived from an EMBL/GenBank/DDBJ whole genome shotgun (WGS) entry which is preliminary data.</text>
</comment>
<name>A0ABW4P169_9NOCA</name>
<dbReference type="Proteomes" id="UP001597286">
    <property type="component" value="Unassembled WGS sequence"/>
</dbReference>
<gene>
    <name evidence="1" type="ORF">ACFSJG_08215</name>
</gene>
<dbReference type="RefSeq" id="WP_378484713.1">
    <property type="nucleotide sequence ID" value="NZ_JBHUFB010000009.1"/>
</dbReference>
<keyword evidence="2" id="KW-1185">Reference proteome</keyword>
<dbReference type="EMBL" id="JBHUFB010000009">
    <property type="protein sequence ID" value="MFD1812195.1"/>
    <property type="molecule type" value="Genomic_DNA"/>
</dbReference>